<dbReference type="OrthoDB" id="78462at2759"/>
<protein>
    <submittedName>
        <fullName evidence="1">Uncharacterized protein</fullName>
    </submittedName>
</protein>
<name>A0A1V9ZDX9_ACHHY</name>
<organism evidence="1 2">
    <name type="scientific">Achlya hypogyna</name>
    <name type="common">Oomycete</name>
    <name type="synonym">Protoachlya hypogyna</name>
    <dbReference type="NCBI Taxonomy" id="1202772"/>
    <lineage>
        <taxon>Eukaryota</taxon>
        <taxon>Sar</taxon>
        <taxon>Stramenopiles</taxon>
        <taxon>Oomycota</taxon>
        <taxon>Saprolegniomycetes</taxon>
        <taxon>Saprolegniales</taxon>
        <taxon>Achlyaceae</taxon>
        <taxon>Achlya</taxon>
    </lineage>
</organism>
<dbReference type="AlphaFoldDB" id="A0A1V9ZDX9"/>
<accession>A0A1V9ZDX9</accession>
<gene>
    <name evidence="1" type="ORF">ACHHYP_20849</name>
</gene>
<evidence type="ECO:0000313" key="1">
    <source>
        <dbReference type="EMBL" id="OQR96091.1"/>
    </source>
</evidence>
<reference evidence="1 2" key="1">
    <citation type="journal article" date="2014" name="Genome Biol. Evol.">
        <title>The secreted proteins of Achlya hypogyna and Thraustotheca clavata identify the ancestral oomycete secretome and reveal gene acquisitions by horizontal gene transfer.</title>
        <authorList>
            <person name="Misner I."/>
            <person name="Blouin N."/>
            <person name="Leonard G."/>
            <person name="Richards T.A."/>
            <person name="Lane C.E."/>
        </authorList>
    </citation>
    <scope>NUCLEOTIDE SEQUENCE [LARGE SCALE GENOMIC DNA]</scope>
    <source>
        <strain evidence="1 2">ATCC 48635</strain>
    </source>
</reference>
<comment type="caution">
    <text evidence="1">The sequence shown here is derived from an EMBL/GenBank/DDBJ whole genome shotgun (WGS) entry which is preliminary data.</text>
</comment>
<evidence type="ECO:0000313" key="2">
    <source>
        <dbReference type="Proteomes" id="UP000243579"/>
    </source>
</evidence>
<dbReference type="EMBL" id="JNBR01000154">
    <property type="protein sequence ID" value="OQR96091.1"/>
    <property type="molecule type" value="Genomic_DNA"/>
</dbReference>
<sequence>MRPLEFASHEDIMGFCGCTPATDAKVSAHIAAILGRSIKLVQEVWTKFLQDSRGGAHQAVHRTRAKPVLELFHSFVRNKRITRTRVVAKDITVLLAESGYVQVDMNNEKDTGACLRAVEG</sequence>
<dbReference type="Proteomes" id="UP000243579">
    <property type="component" value="Unassembled WGS sequence"/>
</dbReference>
<proteinExistence type="predicted"/>
<keyword evidence="2" id="KW-1185">Reference proteome</keyword>